<feature type="signal peptide" evidence="5">
    <location>
        <begin position="1"/>
        <end position="16"/>
    </location>
</feature>
<keyword evidence="4" id="KW-1133">Transmembrane helix</keyword>
<dbReference type="PROSITE" id="PS51450">
    <property type="entry name" value="LRR"/>
    <property type="match status" value="2"/>
</dbReference>
<dbReference type="AlphaFoldDB" id="A0A818RKV6"/>
<keyword evidence="4" id="KW-0472">Membrane</keyword>
<sequence length="704" mass="82900">MFSFLYLILFISSIKSCPLKTVDIHSGCYCGIEIDGRNYIHCHPYSIYKIPEFTRSYIHNKLNLSNNFIEYLTNKSFHQLKVQRIYIEKNPIKFIDKQTFNNNLLHYLEELYIDTINNGSLEFLCYGIWKKLRILKLSRFNLNQYQYCFDKLIYLEKLTIQYSHIDIISHHIYKLPFLYELSLINNEIDYLNFDDQYLIYSSSIQILNLTSNQLQTIPNDLNVRLPHLITLDLSNNLFENLPLINQTTKLHINLSFNLINYFHLNHNQHLIDLSFNPICTIESTIDISNIIMNNLINLHCDCRLGFFLLKNNLTNLPKEIENNQLFGNQTICATPNIFKGQFLKDLTYEQLLTTCSLDLPNNCKEITNFQEIQQYVENLINKTELNIIEMYQQNEDSTQLIETAEKLNNDQNSILSFHLTSFNTYYENNDLLIFWDFDTNILTNYFLNTKFQIIIEQEYSSKIEIIRQTDFISPYLKQYIIPNLPSNKIYHVCLLITRLSYGSDKYCRQTTTTTITSTTSNKQTLFFNRSIIFGFLIGTILTICFLIILSFICHLNYKQKHSHHLFHNQQHKHNMYIDRNNNDGIYTYSIVSSPSIKYHYLKKNSCQTYLKPTSSWYYHSTRQLPCIRPSPCCFLQYHNRTLSSSVTTNHITSLSSEYSNGIDKEPITSTSIMSNTSLDEQPSHIIQCSTKHLYEELGDTNLCH</sequence>
<name>A0A818RKV6_9BILA</name>
<evidence type="ECO:0000256" key="3">
    <source>
        <dbReference type="ARBA" id="ARBA00022737"/>
    </source>
</evidence>
<dbReference type="Gene3D" id="3.80.10.10">
    <property type="entry name" value="Ribonuclease Inhibitor"/>
    <property type="match status" value="2"/>
</dbReference>
<evidence type="ECO:0000256" key="2">
    <source>
        <dbReference type="ARBA" id="ARBA00022729"/>
    </source>
</evidence>
<comment type="caution">
    <text evidence="6">The sequence shown here is derived from an EMBL/GenBank/DDBJ whole genome shotgun (WGS) entry which is preliminary data.</text>
</comment>
<dbReference type="PANTHER" id="PTHR24369">
    <property type="entry name" value="ANTIGEN BSP, PUTATIVE-RELATED"/>
    <property type="match status" value="1"/>
</dbReference>
<organism evidence="6 7">
    <name type="scientific">Rotaria sordida</name>
    <dbReference type="NCBI Taxonomy" id="392033"/>
    <lineage>
        <taxon>Eukaryota</taxon>
        <taxon>Metazoa</taxon>
        <taxon>Spiralia</taxon>
        <taxon>Gnathifera</taxon>
        <taxon>Rotifera</taxon>
        <taxon>Eurotatoria</taxon>
        <taxon>Bdelloidea</taxon>
        <taxon>Philodinida</taxon>
        <taxon>Philodinidae</taxon>
        <taxon>Rotaria</taxon>
    </lineage>
</organism>
<proteinExistence type="predicted"/>
<feature type="transmembrane region" description="Helical" evidence="4">
    <location>
        <begin position="531"/>
        <end position="553"/>
    </location>
</feature>
<accession>A0A818RKV6</accession>
<evidence type="ECO:0000256" key="5">
    <source>
        <dbReference type="SAM" id="SignalP"/>
    </source>
</evidence>
<evidence type="ECO:0000256" key="1">
    <source>
        <dbReference type="ARBA" id="ARBA00022614"/>
    </source>
</evidence>
<dbReference type="EMBL" id="CAJOAX010000792">
    <property type="protein sequence ID" value="CAF3650877.1"/>
    <property type="molecule type" value="Genomic_DNA"/>
</dbReference>
<dbReference type="PANTHER" id="PTHR24369:SF210">
    <property type="entry name" value="CHAOPTIN-RELATED"/>
    <property type="match status" value="1"/>
</dbReference>
<dbReference type="Proteomes" id="UP000663823">
    <property type="component" value="Unassembled WGS sequence"/>
</dbReference>
<protein>
    <submittedName>
        <fullName evidence="6">Uncharacterized protein</fullName>
    </submittedName>
</protein>
<dbReference type="InterPro" id="IPR032675">
    <property type="entry name" value="LRR_dom_sf"/>
</dbReference>
<evidence type="ECO:0000256" key="4">
    <source>
        <dbReference type="SAM" id="Phobius"/>
    </source>
</evidence>
<gene>
    <name evidence="6" type="ORF">OTI717_LOCUS9364</name>
</gene>
<dbReference type="GO" id="GO:0005886">
    <property type="term" value="C:plasma membrane"/>
    <property type="evidence" value="ECO:0007669"/>
    <property type="project" value="TreeGrafter"/>
</dbReference>
<reference evidence="6" key="1">
    <citation type="submission" date="2021-02" db="EMBL/GenBank/DDBJ databases">
        <authorList>
            <person name="Nowell W R."/>
        </authorList>
    </citation>
    <scope>NUCLEOTIDE SEQUENCE</scope>
</reference>
<feature type="chain" id="PRO_5032533927" evidence="5">
    <location>
        <begin position="17"/>
        <end position="704"/>
    </location>
</feature>
<dbReference type="SUPFAM" id="SSF52058">
    <property type="entry name" value="L domain-like"/>
    <property type="match status" value="1"/>
</dbReference>
<dbReference type="InterPro" id="IPR050541">
    <property type="entry name" value="LRR_TM_domain-containing"/>
</dbReference>
<dbReference type="InterPro" id="IPR001611">
    <property type="entry name" value="Leu-rich_rpt"/>
</dbReference>
<keyword evidence="2 5" id="KW-0732">Signal</keyword>
<evidence type="ECO:0000313" key="7">
    <source>
        <dbReference type="Proteomes" id="UP000663823"/>
    </source>
</evidence>
<keyword evidence="4" id="KW-0812">Transmembrane</keyword>
<evidence type="ECO:0000313" key="6">
    <source>
        <dbReference type="EMBL" id="CAF3650877.1"/>
    </source>
</evidence>
<keyword evidence="1" id="KW-0433">Leucine-rich repeat</keyword>
<keyword evidence="3" id="KW-0677">Repeat</keyword>